<evidence type="ECO:0000256" key="5">
    <source>
        <dbReference type="ARBA" id="ARBA00023136"/>
    </source>
</evidence>
<feature type="transmembrane region" description="Helical" evidence="6">
    <location>
        <begin position="620"/>
        <end position="637"/>
    </location>
</feature>
<dbReference type="PANTHER" id="PTHR31645">
    <property type="entry name" value="OLIGOPEPTIDE TRANSPORTER YGL114W-RELATED"/>
    <property type="match status" value="1"/>
</dbReference>
<keyword evidence="4 6" id="KW-1133">Transmembrane helix</keyword>
<evidence type="ECO:0000256" key="2">
    <source>
        <dbReference type="ARBA" id="ARBA00022448"/>
    </source>
</evidence>
<dbReference type="Proteomes" id="UP000808337">
    <property type="component" value="Unassembled WGS sequence"/>
</dbReference>
<comment type="subcellular location">
    <subcellularLocation>
        <location evidence="1">Membrane</location>
        <topology evidence="1">Multi-pass membrane protein</topology>
    </subcellularLocation>
</comment>
<dbReference type="InterPro" id="IPR004813">
    <property type="entry name" value="OPT"/>
</dbReference>
<dbReference type="NCBIfam" id="TIGR00733">
    <property type="entry name" value="OPT family oligopeptide transporter"/>
    <property type="match status" value="1"/>
</dbReference>
<keyword evidence="2" id="KW-0813">Transport</keyword>
<dbReference type="PANTHER" id="PTHR31645:SF0">
    <property type="entry name" value="OLIGOPEPTIDE TRANSPORTER YGL114W-RELATED"/>
    <property type="match status" value="1"/>
</dbReference>
<sequence>MSEENKPYIPAETVLPETTVKAFILGALLSVILAAANAYLGLFAGMTVSACIPAAVISMVVLKMFKNNNILENNIVQTAASAGEALAAGAIFTFPALIIFGYWTSFSYWETMLIALCGGVLGVLFTIPLRRALIVEQNLKFPEGVATAEVLKSGEEAGKSIRYLVTGALLGAVLKFSEAGLKLWSAVAETATTFGTKIYAYVGLNQSPALMAVGYIVGLRISFLIFLGGAISWWVAMPIYLYLTGIPQDDTLVAVGGNIWSSQIRYLGVGAMLVGGLWAIISLVKPIIAAVKNGLAAIRNKTGGANAIRTERDMPMGQVLIAIVAMIIPIFIIYLREIQNVPITLFMAVIMLIAGFIFSAVAGYMAGLVGSSNNPISGVTIATILTSSLILLALMGKDSTSGPVAAIMIGAVTCCAASIAGDNLQDLKAGYMLGATPRAQQIMLMVGVVAAAVALPVILNLLNTAYGLGAQSGRETALQAPQASLMASVAKGVFQGGLPWTMVYIGMAIGVVIIIIDQIQEARKSEYRVPVLAVAVGIYLPFDLGSAVLVGGLVSWAVTRFQNKNPSKAQPDVASAASRSERTGLLFASGLITGEALIGILLAVPIVIWERNVFDLHRALPGLVGLVCLLGVCYWVYKSATKSFMEK</sequence>
<feature type="transmembrane region" description="Helical" evidence="6">
    <location>
        <begin position="85"/>
        <end position="103"/>
    </location>
</feature>
<evidence type="ECO:0000256" key="3">
    <source>
        <dbReference type="ARBA" id="ARBA00022692"/>
    </source>
</evidence>
<feature type="transmembrane region" description="Helical" evidence="6">
    <location>
        <begin position="341"/>
        <end position="364"/>
    </location>
</feature>
<feature type="transmembrane region" description="Helical" evidence="6">
    <location>
        <begin position="109"/>
        <end position="129"/>
    </location>
</feature>
<accession>A0A9D7XNN2</accession>
<feature type="transmembrane region" description="Helical" evidence="6">
    <location>
        <begin position="376"/>
        <end position="396"/>
    </location>
</feature>
<gene>
    <name evidence="7" type="ORF">IPP15_14435</name>
</gene>
<evidence type="ECO:0000256" key="6">
    <source>
        <dbReference type="SAM" id="Phobius"/>
    </source>
</evidence>
<keyword evidence="3 6" id="KW-0812">Transmembrane</keyword>
<dbReference type="Pfam" id="PF03169">
    <property type="entry name" value="OPT"/>
    <property type="match status" value="1"/>
</dbReference>
<protein>
    <submittedName>
        <fullName evidence="7">Oligopeptide transporter, OPT family</fullName>
    </submittedName>
</protein>
<feature type="transmembrane region" description="Helical" evidence="6">
    <location>
        <begin position="319"/>
        <end position="335"/>
    </location>
</feature>
<feature type="transmembrane region" description="Helical" evidence="6">
    <location>
        <begin position="498"/>
        <end position="519"/>
    </location>
</feature>
<comment type="caution">
    <text evidence="7">The sequence shown here is derived from an EMBL/GenBank/DDBJ whole genome shotgun (WGS) entry which is preliminary data.</text>
</comment>
<feature type="transmembrane region" description="Helical" evidence="6">
    <location>
        <begin position="585"/>
        <end position="608"/>
    </location>
</feature>
<feature type="transmembrane region" description="Helical" evidence="6">
    <location>
        <begin position="221"/>
        <end position="243"/>
    </location>
</feature>
<feature type="transmembrane region" description="Helical" evidence="6">
    <location>
        <begin position="402"/>
        <end position="421"/>
    </location>
</feature>
<name>A0A9D7XNN2_9BACT</name>
<feature type="transmembrane region" description="Helical" evidence="6">
    <location>
        <begin position="442"/>
        <end position="462"/>
    </location>
</feature>
<organism evidence="7 8">
    <name type="scientific">Candidatus Opimibacter skivensis</name>
    <dbReference type="NCBI Taxonomy" id="2982028"/>
    <lineage>
        <taxon>Bacteria</taxon>
        <taxon>Pseudomonadati</taxon>
        <taxon>Bacteroidota</taxon>
        <taxon>Saprospiria</taxon>
        <taxon>Saprospirales</taxon>
        <taxon>Saprospiraceae</taxon>
        <taxon>Candidatus Opimibacter</taxon>
    </lineage>
</organism>
<dbReference type="InterPro" id="IPR004814">
    <property type="entry name" value="Oligopep_transpt"/>
</dbReference>
<dbReference type="AlphaFoldDB" id="A0A9D7XNN2"/>
<dbReference type="EMBL" id="JADKGY010000020">
    <property type="protein sequence ID" value="MBK9983559.1"/>
    <property type="molecule type" value="Genomic_DNA"/>
</dbReference>
<dbReference type="NCBIfam" id="TIGR00728">
    <property type="entry name" value="OPT_sfam"/>
    <property type="match status" value="1"/>
</dbReference>
<dbReference type="GO" id="GO:0016020">
    <property type="term" value="C:membrane"/>
    <property type="evidence" value="ECO:0007669"/>
    <property type="project" value="UniProtKB-SubCell"/>
</dbReference>
<proteinExistence type="predicted"/>
<feature type="transmembrane region" description="Helical" evidence="6">
    <location>
        <begin position="263"/>
        <end position="284"/>
    </location>
</feature>
<dbReference type="InterPro" id="IPR045035">
    <property type="entry name" value="YSL-like"/>
</dbReference>
<keyword evidence="5 6" id="KW-0472">Membrane</keyword>
<feature type="transmembrane region" description="Helical" evidence="6">
    <location>
        <begin position="20"/>
        <end position="40"/>
    </location>
</feature>
<dbReference type="GO" id="GO:0035673">
    <property type="term" value="F:oligopeptide transmembrane transporter activity"/>
    <property type="evidence" value="ECO:0007669"/>
    <property type="project" value="InterPro"/>
</dbReference>
<reference evidence="7 8" key="1">
    <citation type="submission" date="2020-10" db="EMBL/GenBank/DDBJ databases">
        <title>Connecting structure to function with the recovery of over 1000 high-quality activated sludge metagenome-assembled genomes encoding full-length rRNA genes using long-read sequencing.</title>
        <authorList>
            <person name="Singleton C.M."/>
            <person name="Petriglieri F."/>
            <person name="Kristensen J.M."/>
            <person name="Kirkegaard R.H."/>
            <person name="Michaelsen T.Y."/>
            <person name="Andersen M.H."/>
            <person name="Karst S.M."/>
            <person name="Dueholm M.S."/>
            <person name="Nielsen P.H."/>
            <person name="Albertsen M."/>
        </authorList>
    </citation>
    <scope>NUCLEOTIDE SEQUENCE [LARGE SCALE GENOMIC DNA]</scope>
    <source>
        <strain evidence="7">Ribe_18-Q3-R11-54_MAXAC.273</strain>
    </source>
</reference>
<evidence type="ECO:0000313" key="8">
    <source>
        <dbReference type="Proteomes" id="UP000808337"/>
    </source>
</evidence>
<feature type="transmembrane region" description="Helical" evidence="6">
    <location>
        <begin position="46"/>
        <end position="65"/>
    </location>
</feature>
<evidence type="ECO:0000313" key="7">
    <source>
        <dbReference type="EMBL" id="MBK9983559.1"/>
    </source>
</evidence>
<evidence type="ECO:0000256" key="4">
    <source>
        <dbReference type="ARBA" id="ARBA00022989"/>
    </source>
</evidence>
<evidence type="ECO:0000256" key="1">
    <source>
        <dbReference type="ARBA" id="ARBA00004141"/>
    </source>
</evidence>
<feature type="transmembrane region" description="Helical" evidence="6">
    <location>
        <begin position="531"/>
        <end position="558"/>
    </location>
</feature>